<feature type="signal peptide" evidence="1">
    <location>
        <begin position="1"/>
        <end position="15"/>
    </location>
</feature>
<dbReference type="AlphaFoldDB" id="A0A7S3HQD1"/>
<dbReference type="EMBL" id="HBIC01059496">
    <property type="protein sequence ID" value="CAE0301653.1"/>
    <property type="molecule type" value="Transcribed_RNA"/>
</dbReference>
<sequence length="255" mass="28054">MTYLVSLAALALAVADQSVLSTASLKCTDIKDKSVPCVEVPRCTTSSQASVTINQLSNGLGASQATSSVSLCFTDTALQVVHKAHGQKYLSPTTYTNCNDAIFYSDVAEFFIAPNMEQEPHCYNELDISPYNVMYDAGIYNPNLNKTSVQGTTFDCDSSNIEHTTSIDMPNHQWEASLSFPFALLNCPYKCPLQKYCGHSTPNNIYRANMFRISQLTSSTACSSSTCEYMAWSPTMVNPPAFHEPTKFGYLLLQF</sequence>
<dbReference type="CDD" id="cd09620">
    <property type="entry name" value="CBM9_like_3"/>
    <property type="match status" value="1"/>
</dbReference>
<reference evidence="2" key="1">
    <citation type="submission" date="2021-01" db="EMBL/GenBank/DDBJ databases">
        <authorList>
            <person name="Corre E."/>
            <person name="Pelletier E."/>
            <person name="Niang G."/>
            <person name="Scheremetjew M."/>
            <person name="Finn R."/>
            <person name="Kale V."/>
            <person name="Holt S."/>
            <person name="Cochrane G."/>
            <person name="Meng A."/>
            <person name="Brown T."/>
            <person name="Cohen L."/>
        </authorList>
    </citation>
    <scope>NUCLEOTIDE SEQUENCE</scope>
    <source>
        <strain evidence="2">CCAP 955/1</strain>
    </source>
</reference>
<dbReference type="SUPFAM" id="SSF49344">
    <property type="entry name" value="CBD9-like"/>
    <property type="match status" value="1"/>
</dbReference>
<evidence type="ECO:0000256" key="1">
    <source>
        <dbReference type="SAM" id="SignalP"/>
    </source>
</evidence>
<accession>A0A7S3HQD1</accession>
<gene>
    <name evidence="2" type="ORF">SELO1098_LOCUS30509</name>
</gene>
<dbReference type="Gene3D" id="2.60.40.1190">
    <property type="match status" value="1"/>
</dbReference>
<keyword evidence="1" id="KW-0732">Signal</keyword>
<evidence type="ECO:0000313" key="2">
    <source>
        <dbReference type="EMBL" id="CAE0301653.1"/>
    </source>
</evidence>
<protein>
    <submittedName>
        <fullName evidence="2">Uncharacterized protein</fullName>
    </submittedName>
</protein>
<feature type="chain" id="PRO_5031142460" evidence="1">
    <location>
        <begin position="16"/>
        <end position="255"/>
    </location>
</feature>
<proteinExistence type="predicted"/>
<name>A0A7S3HQD1_9STRA</name>
<organism evidence="2">
    <name type="scientific">Spumella elongata</name>
    <dbReference type="NCBI Taxonomy" id="89044"/>
    <lineage>
        <taxon>Eukaryota</taxon>
        <taxon>Sar</taxon>
        <taxon>Stramenopiles</taxon>
        <taxon>Ochrophyta</taxon>
        <taxon>Chrysophyceae</taxon>
        <taxon>Chromulinales</taxon>
        <taxon>Chromulinaceae</taxon>
        <taxon>Spumella</taxon>
    </lineage>
</organism>